<keyword evidence="2" id="KW-1185">Reference proteome</keyword>
<evidence type="ECO:0000313" key="1">
    <source>
        <dbReference type="EMBL" id="KAL2619960.1"/>
    </source>
</evidence>
<proteinExistence type="predicted"/>
<reference evidence="1 2" key="1">
    <citation type="submission" date="2024-09" db="EMBL/GenBank/DDBJ databases">
        <title>Chromosome-scale assembly of Riccia fluitans.</title>
        <authorList>
            <person name="Paukszto L."/>
            <person name="Sawicki J."/>
            <person name="Karawczyk K."/>
            <person name="Piernik-Szablinska J."/>
            <person name="Szczecinska M."/>
            <person name="Mazdziarz M."/>
        </authorList>
    </citation>
    <scope>NUCLEOTIDE SEQUENCE [LARGE SCALE GENOMIC DNA]</scope>
    <source>
        <strain evidence="1">Rf_01</strain>
        <tissue evidence="1">Aerial parts of the thallus</tissue>
    </source>
</reference>
<dbReference type="EMBL" id="JBHFFA010000006">
    <property type="protein sequence ID" value="KAL2619960.1"/>
    <property type="molecule type" value="Genomic_DNA"/>
</dbReference>
<gene>
    <name evidence="1" type="ORF">R1flu_000165</name>
</gene>
<sequence length="212" mass="23692">MKCSKLSLLAPDVLRFLCDALSLKRFTWSKIIHMKFLGEVVRLHGQSLSGRRSPRGKTACGPLMCFLYAHAVLTRSLADLDDLLSFTGEKIMKVSVEFPGEKTRKIVYEGQRHVSRKSEEDGFKQDGSSRMPSAITSLEVATSQFNHSGKRSRLVEQCVPSISLPKDSLTIEGWAANVLELECTIARQNAELAESRLLVFKQGEASCKRCKR</sequence>
<evidence type="ECO:0000313" key="2">
    <source>
        <dbReference type="Proteomes" id="UP001605036"/>
    </source>
</evidence>
<protein>
    <submittedName>
        <fullName evidence="1">Uncharacterized protein</fullName>
    </submittedName>
</protein>
<name>A0ABD1XZP1_9MARC</name>
<accession>A0ABD1XZP1</accession>
<dbReference type="Proteomes" id="UP001605036">
    <property type="component" value="Unassembled WGS sequence"/>
</dbReference>
<dbReference type="AlphaFoldDB" id="A0ABD1XZP1"/>
<organism evidence="1 2">
    <name type="scientific">Riccia fluitans</name>
    <dbReference type="NCBI Taxonomy" id="41844"/>
    <lineage>
        <taxon>Eukaryota</taxon>
        <taxon>Viridiplantae</taxon>
        <taxon>Streptophyta</taxon>
        <taxon>Embryophyta</taxon>
        <taxon>Marchantiophyta</taxon>
        <taxon>Marchantiopsida</taxon>
        <taxon>Marchantiidae</taxon>
        <taxon>Marchantiales</taxon>
        <taxon>Ricciaceae</taxon>
        <taxon>Riccia</taxon>
    </lineage>
</organism>
<comment type="caution">
    <text evidence="1">The sequence shown here is derived from an EMBL/GenBank/DDBJ whole genome shotgun (WGS) entry which is preliminary data.</text>
</comment>